<feature type="chain" id="PRO_5039896452" evidence="6">
    <location>
        <begin position="24"/>
        <end position="576"/>
    </location>
</feature>
<sequence>MILNLPKSWLVLSAFILSQITTAATVYEDVSTTVSVSDRNLATTSLDIDGDDNVRQTELDIQTQTGIPFHPRREKRLTESSMSPFLRKMEYAVRGSVVIAADKINDQLKEAAAWDSQSTKHEKKKKKQYPFDKIIYTNIGNPHSVGQKPLTWPRQVMALVDLPNEVGIDHPDAPNFFPLDAIERAREIKGKALSGHGSGAYSHSKGAKLFREDVCSFLQKRDGKEVPTDPENIFLTNGASAAISQVLQALIADSSCGVMIPIPQYPIYSATLDLLGGEKVGYYLDEENNWNLELQELERSYQQARKEGTNVVGFVLINPGNPTGSVLSKKAVQDVVRFCARHNLVLLADEVYQENVYDERAEFYSAKRAAYDIGLLQNDGIELASFHSTSKGVFGECGRRGGYVELCGFDEKVKDHLYKLASSSLCSSLNGQIMTSLMVRGPNPGDQSYESHESEKAAVFDSLKRRASIVGDGLNSIPGFSCQPAQGAMYCFPSVMLPQQAIDEALQKGLSPDTMYALSLLEQTGIVVVPASGFGQKEGRYGFRTTFLPTEEEMAMSVDAIQQHHSDFWSRYTTDR</sequence>
<dbReference type="AlphaFoldDB" id="A0A9K3L5X0"/>
<keyword evidence="4" id="KW-0808">Transferase</keyword>
<feature type="domain" description="Aminotransferase class I/classII large" evidence="7">
    <location>
        <begin position="180"/>
        <end position="561"/>
    </location>
</feature>
<dbReference type="Proteomes" id="UP000693970">
    <property type="component" value="Unassembled WGS sequence"/>
</dbReference>
<dbReference type="FunFam" id="3.90.1150.10:FF:000151">
    <property type="entry name" value="Alanine aminotransferase 2"/>
    <property type="match status" value="1"/>
</dbReference>
<proteinExistence type="predicted"/>
<dbReference type="FunFam" id="3.40.640.10:FF:000012">
    <property type="entry name" value="alanine aminotransferase 2"/>
    <property type="match status" value="1"/>
</dbReference>
<name>A0A9K3L5X0_9STRA</name>
<reference evidence="8" key="1">
    <citation type="journal article" date="2021" name="Sci. Rep.">
        <title>Diploid genomic architecture of Nitzschia inconspicua, an elite biomass production diatom.</title>
        <authorList>
            <person name="Oliver A."/>
            <person name="Podell S."/>
            <person name="Pinowska A."/>
            <person name="Traller J.C."/>
            <person name="Smith S.R."/>
            <person name="McClure R."/>
            <person name="Beliaev A."/>
            <person name="Bohutskyi P."/>
            <person name="Hill E.A."/>
            <person name="Rabines A."/>
            <person name="Zheng H."/>
            <person name="Allen L.Z."/>
            <person name="Kuo A."/>
            <person name="Grigoriev I.V."/>
            <person name="Allen A.E."/>
            <person name="Hazlebeck D."/>
            <person name="Allen E.E."/>
        </authorList>
    </citation>
    <scope>NUCLEOTIDE SEQUENCE</scope>
    <source>
        <strain evidence="8">Hildebrandi</strain>
    </source>
</reference>
<evidence type="ECO:0000313" key="8">
    <source>
        <dbReference type="EMBL" id="KAG7355425.1"/>
    </source>
</evidence>
<comment type="cofactor">
    <cofactor evidence="1">
        <name>pyridoxal 5'-phosphate</name>
        <dbReference type="ChEBI" id="CHEBI:597326"/>
    </cofactor>
</comment>
<accession>A0A9K3L5X0</accession>
<keyword evidence="5" id="KW-0663">Pyridoxal phosphate</keyword>
<reference evidence="8" key="2">
    <citation type="submission" date="2021-04" db="EMBL/GenBank/DDBJ databases">
        <authorList>
            <person name="Podell S."/>
        </authorList>
    </citation>
    <scope>NUCLEOTIDE SEQUENCE</scope>
    <source>
        <strain evidence="8">Hildebrandi</strain>
    </source>
</reference>
<dbReference type="OrthoDB" id="1732682at2759"/>
<organism evidence="8 9">
    <name type="scientific">Nitzschia inconspicua</name>
    <dbReference type="NCBI Taxonomy" id="303405"/>
    <lineage>
        <taxon>Eukaryota</taxon>
        <taxon>Sar</taxon>
        <taxon>Stramenopiles</taxon>
        <taxon>Ochrophyta</taxon>
        <taxon>Bacillariophyta</taxon>
        <taxon>Bacillariophyceae</taxon>
        <taxon>Bacillariophycidae</taxon>
        <taxon>Bacillariales</taxon>
        <taxon>Bacillariaceae</taxon>
        <taxon>Nitzschia</taxon>
    </lineage>
</organism>
<keyword evidence="9" id="KW-1185">Reference proteome</keyword>
<gene>
    <name evidence="8" type="ORF">IV203_000111</name>
</gene>
<dbReference type="EMBL" id="JAGRRH010000015">
    <property type="protein sequence ID" value="KAG7355425.1"/>
    <property type="molecule type" value="Genomic_DNA"/>
</dbReference>
<dbReference type="InterPro" id="IPR045088">
    <property type="entry name" value="ALAT1/2-like"/>
</dbReference>
<keyword evidence="6" id="KW-0732">Signal</keyword>
<evidence type="ECO:0000256" key="1">
    <source>
        <dbReference type="ARBA" id="ARBA00001933"/>
    </source>
</evidence>
<dbReference type="GO" id="GO:0004021">
    <property type="term" value="F:L-alanine:2-oxoglutarate aminotransferase activity"/>
    <property type="evidence" value="ECO:0007669"/>
    <property type="project" value="TreeGrafter"/>
</dbReference>
<dbReference type="InterPro" id="IPR004839">
    <property type="entry name" value="Aminotransferase_I/II_large"/>
</dbReference>
<evidence type="ECO:0000256" key="6">
    <source>
        <dbReference type="SAM" id="SignalP"/>
    </source>
</evidence>
<evidence type="ECO:0000313" key="9">
    <source>
        <dbReference type="Proteomes" id="UP000693970"/>
    </source>
</evidence>
<comment type="caution">
    <text evidence="8">The sequence shown here is derived from an EMBL/GenBank/DDBJ whole genome shotgun (WGS) entry which is preliminary data.</text>
</comment>
<evidence type="ECO:0000259" key="7">
    <source>
        <dbReference type="Pfam" id="PF00155"/>
    </source>
</evidence>
<feature type="signal peptide" evidence="6">
    <location>
        <begin position="1"/>
        <end position="23"/>
    </location>
</feature>
<dbReference type="CDD" id="cd00609">
    <property type="entry name" value="AAT_like"/>
    <property type="match status" value="1"/>
</dbReference>
<dbReference type="PANTHER" id="PTHR11751">
    <property type="entry name" value="ALANINE AMINOTRANSFERASE"/>
    <property type="match status" value="1"/>
</dbReference>
<keyword evidence="3 8" id="KW-0032">Aminotransferase</keyword>
<dbReference type="PANTHER" id="PTHR11751:SF29">
    <property type="entry name" value="ALANINE TRANSAMINASE"/>
    <property type="match status" value="1"/>
</dbReference>
<evidence type="ECO:0000256" key="5">
    <source>
        <dbReference type="ARBA" id="ARBA00022898"/>
    </source>
</evidence>
<evidence type="ECO:0000256" key="3">
    <source>
        <dbReference type="ARBA" id="ARBA00022576"/>
    </source>
</evidence>
<dbReference type="Pfam" id="PF00155">
    <property type="entry name" value="Aminotran_1_2"/>
    <property type="match status" value="1"/>
</dbReference>
<comment type="subunit">
    <text evidence="2">Homodimer.</text>
</comment>
<dbReference type="GO" id="GO:0030170">
    <property type="term" value="F:pyridoxal phosphate binding"/>
    <property type="evidence" value="ECO:0007669"/>
    <property type="project" value="InterPro"/>
</dbReference>
<evidence type="ECO:0000256" key="2">
    <source>
        <dbReference type="ARBA" id="ARBA00011738"/>
    </source>
</evidence>
<evidence type="ECO:0000256" key="4">
    <source>
        <dbReference type="ARBA" id="ARBA00022679"/>
    </source>
</evidence>
<protein>
    <submittedName>
        <fullName evidence="8">Tyrosine/nicotianamine aminotransferase</fullName>
    </submittedName>
</protein>